<dbReference type="AlphaFoldDB" id="A0A381T3S7"/>
<reference evidence="1" key="1">
    <citation type="submission" date="2018-05" db="EMBL/GenBank/DDBJ databases">
        <authorList>
            <person name="Lanie J.A."/>
            <person name="Ng W.-L."/>
            <person name="Kazmierczak K.M."/>
            <person name="Andrzejewski T.M."/>
            <person name="Davidsen T.M."/>
            <person name="Wayne K.J."/>
            <person name="Tettelin H."/>
            <person name="Glass J.I."/>
            <person name="Rusch D."/>
            <person name="Podicherti R."/>
            <person name="Tsui H.-C.T."/>
            <person name="Winkler M.E."/>
        </authorList>
    </citation>
    <scope>NUCLEOTIDE SEQUENCE</scope>
</reference>
<name>A0A381T3S7_9ZZZZ</name>
<proteinExistence type="predicted"/>
<dbReference type="EMBL" id="UINC01003925">
    <property type="protein sequence ID" value="SVA10389.1"/>
    <property type="molecule type" value="Genomic_DNA"/>
</dbReference>
<gene>
    <name evidence="1" type="ORF">METZ01_LOCUS63243</name>
</gene>
<sequence>MAMRNLFPFILFIVMAPISFGQKILLYTENDDVFASANPFTIEEDNVVFWHRDLVLMTIPIISLEEIRYAEKSYKPAGVPCVMFGKFLMATVLGASVAGQPDYTFSGLSAGLVFYLTGKGLNFFGAKFGRDVIYYDIDQLDLSARKMILSSISMDLEKRKTHNYRSEFHYGPEGKKRTFLGFSWDGKKPWKNRKKAKKKILRFSFF</sequence>
<organism evidence="1">
    <name type="scientific">marine metagenome</name>
    <dbReference type="NCBI Taxonomy" id="408172"/>
    <lineage>
        <taxon>unclassified sequences</taxon>
        <taxon>metagenomes</taxon>
        <taxon>ecological metagenomes</taxon>
    </lineage>
</organism>
<protein>
    <submittedName>
        <fullName evidence="1">Uncharacterized protein</fullName>
    </submittedName>
</protein>
<evidence type="ECO:0000313" key="1">
    <source>
        <dbReference type="EMBL" id="SVA10389.1"/>
    </source>
</evidence>
<accession>A0A381T3S7</accession>